<protein>
    <submittedName>
        <fullName evidence="2">Chemotaxis protein CheW</fullName>
    </submittedName>
</protein>
<dbReference type="Gene3D" id="2.30.30.40">
    <property type="entry name" value="SH3 Domains"/>
    <property type="match status" value="1"/>
</dbReference>
<dbReference type="Proteomes" id="UP001228113">
    <property type="component" value="Chromosome"/>
</dbReference>
<dbReference type="GO" id="GO:0006935">
    <property type="term" value="P:chemotaxis"/>
    <property type="evidence" value="ECO:0007669"/>
    <property type="project" value="InterPro"/>
</dbReference>
<dbReference type="RefSeq" id="WP_243332220.1">
    <property type="nucleotide sequence ID" value="NZ_AP027081.1"/>
</dbReference>
<dbReference type="GO" id="GO:0005829">
    <property type="term" value="C:cytosol"/>
    <property type="evidence" value="ECO:0007669"/>
    <property type="project" value="TreeGrafter"/>
</dbReference>
<dbReference type="KEGG" id="msea:METESE_21880"/>
<dbReference type="SUPFAM" id="SSF50341">
    <property type="entry name" value="CheW-like"/>
    <property type="match status" value="1"/>
</dbReference>
<proteinExistence type="predicted"/>
<gene>
    <name evidence="2" type="primary">cheW-2</name>
    <name evidence="2" type="ORF">METESE_21880</name>
</gene>
<dbReference type="GO" id="GO:0007165">
    <property type="term" value="P:signal transduction"/>
    <property type="evidence" value="ECO:0007669"/>
    <property type="project" value="InterPro"/>
</dbReference>
<sequence length="150" mass="15847">MTQFATFNVGDHLFGLDILRVREIIRVSSITPVPRSDAHLRGLINLRGQIVTILDLAVRLGQQARPVKDSSHIVILKHGAGAQDKGNGGGQDILGLLVDAIGDVVEADVALAEAPPANLSGAEERFLSGVLKTDAGLLVLLNLQELMTTG</sequence>
<name>A0AA48GX21_9BACT</name>
<accession>A0AA48GX21</accession>
<dbReference type="InterPro" id="IPR039315">
    <property type="entry name" value="CheW"/>
</dbReference>
<dbReference type="AlphaFoldDB" id="A0AA48GX21"/>
<dbReference type="PROSITE" id="PS50851">
    <property type="entry name" value="CHEW"/>
    <property type="match status" value="1"/>
</dbReference>
<evidence type="ECO:0000313" key="3">
    <source>
        <dbReference type="Proteomes" id="UP001228113"/>
    </source>
</evidence>
<evidence type="ECO:0000259" key="1">
    <source>
        <dbReference type="PROSITE" id="PS50851"/>
    </source>
</evidence>
<organism evidence="2 3">
    <name type="scientific">Mesoterricola sediminis</name>
    <dbReference type="NCBI Taxonomy" id="2927980"/>
    <lineage>
        <taxon>Bacteria</taxon>
        <taxon>Pseudomonadati</taxon>
        <taxon>Acidobacteriota</taxon>
        <taxon>Holophagae</taxon>
        <taxon>Holophagales</taxon>
        <taxon>Holophagaceae</taxon>
        <taxon>Mesoterricola</taxon>
    </lineage>
</organism>
<dbReference type="SMART" id="SM00260">
    <property type="entry name" value="CheW"/>
    <property type="match status" value="1"/>
</dbReference>
<feature type="domain" description="CheW-like" evidence="1">
    <location>
        <begin position="1"/>
        <end position="150"/>
    </location>
</feature>
<evidence type="ECO:0000313" key="2">
    <source>
        <dbReference type="EMBL" id="BDU77230.1"/>
    </source>
</evidence>
<dbReference type="EMBL" id="AP027081">
    <property type="protein sequence ID" value="BDU77230.1"/>
    <property type="molecule type" value="Genomic_DNA"/>
</dbReference>
<keyword evidence="3" id="KW-1185">Reference proteome</keyword>
<dbReference type="InterPro" id="IPR002545">
    <property type="entry name" value="CheW-lke_dom"/>
</dbReference>
<dbReference type="PANTHER" id="PTHR22617:SF23">
    <property type="entry name" value="CHEMOTAXIS PROTEIN CHEW"/>
    <property type="match status" value="1"/>
</dbReference>
<dbReference type="InterPro" id="IPR036061">
    <property type="entry name" value="CheW-like_dom_sf"/>
</dbReference>
<reference evidence="2" key="1">
    <citation type="journal article" date="2023" name="Int. J. Syst. Evol. Microbiol.">
        <title>Mesoterricola silvestris gen. nov., sp. nov., Mesoterricola sediminis sp. nov., Geothrix oryzae sp. nov., Geothrix edaphica sp. nov., Geothrix rubra sp. nov., and Geothrix limicola sp. nov., six novel members of Acidobacteriota isolated from soils.</title>
        <authorList>
            <person name="Itoh H."/>
            <person name="Sugisawa Y."/>
            <person name="Mise K."/>
            <person name="Xu Z."/>
            <person name="Kuniyasu M."/>
            <person name="Ushijima N."/>
            <person name="Kawano K."/>
            <person name="Kobayashi E."/>
            <person name="Shiratori Y."/>
            <person name="Masuda Y."/>
            <person name="Senoo K."/>
        </authorList>
    </citation>
    <scope>NUCLEOTIDE SEQUENCE</scope>
    <source>
        <strain evidence="2">W786</strain>
    </source>
</reference>
<dbReference type="PANTHER" id="PTHR22617">
    <property type="entry name" value="CHEMOTAXIS SENSOR HISTIDINE KINASE-RELATED"/>
    <property type="match status" value="1"/>
</dbReference>
<dbReference type="Pfam" id="PF01584">
    <property type="entry name" value="CheW"/>
    <property type="match status" value="1"/>
</dbReference>
<dbReference type="Gene3D" id="2.40.50.180">
    <property type="entry name" value="CheA-289, Domain 4"/>
    <property type="match status" value="1"/>
</dbReference>